<dbReference type="Pfam" id="PF18765">
    <property type="entry name" value="Polbeta"/>
    <property type="match status" value="1"/>
</dbReference>
<dbReference type="InterPro" id="IPR041633">
    <property type="entry name" value="Polbeta"/>
</dbReference>
<feature type="domain" description="Polymerase beta nucleotidyltransferase" evidence="1">
    <location>
        <begin position="14"/>
        <end position="96"/>
    </location>
</feature>
<dbReference type="Proteomes" id="UP000658225">
    <property type="component" value="Unassembled WGS sequence"/>
</dbReference>
<sequence length="99" mass="11621">MMFGLIERDLTEMRRVFAKYPEIGEIIVFGSRAMENFKKGSDVDIALKGPKITSEVLMKVLFELNEETTIPYFFDVLHYEKLNHSGLREHIDVHGKRFR</sequence>
<comment type="caution">
    <text evidence="2">The sequence shown here is derived from an EMBL/GenBank/DDBJ whole genome shotgun (WGS) entry which is preliminary data.</text>
</comment>
<evidence type="ECO:0000313" key="3">
    <source>
        <dbReference type="Proteomes" id="UP000658225"/>
    </source>
</evidence>
<protein>
    <submittedName>
        <fullName evidence="2">Nucleotidyltransferase</fullName>
    </submittedName>
</protein>
<name>A0A927MFN6_9BACL</name>
<keyword evidence="3" id="KW-1185">Reference proteome</keyword>
<organism evidence="2 3">
    <name type="scientific">Sporosarcina limicola</name>
    <dbReference type="NCBI Taxonomy" id="34101"/>
    <lineage>
        <taxon>Bacteria</taxon>
        <taxon>Bacillati</taxon>
        <taxon>Bacillota</taxon>
        <taxon>Bacilli</taxon>
        <taxon>Bacillales</taxon>
        <taxon>Caryophanaceae</taxon>
        <taxon>Sporosarcina</taxon>
    </lineage>
</organism>
<dbReference type="EMBL" id="JADBEL010000001">
    <property type="protein sequence ID" value="MBE1552973.1"/>
    <property type="molecule type" value="Genomic_DNA"/>
</dbReference>
<proteinExistence type="predicted"/>
<gene>
    <name evidence="2" type="ORF">H4683_000042</name>
</gene>
<dbReference type="AlphaFoldDB" id="A0A927MFN6"/>
<reference evidence="2" key="1">
    <citation type="submission" date="2020-10" db="EMBL/GenBank/DDBJ databases">
        <title>Genomic Encyclopedia of Type Strains, Phase IV (KMG-IV): sequencing the most valuable type-strain genomes for metagenomic binning, comparative biology and taxonomic classification.</title>
        <authorList>
            <person name="Goeker M."/>
        </authorList>
    </citation>
    <scope>NUCLEOTIDE SEQUENCE</scope>
    <source>
        <strain evidence="2">DSM 13886</strain>
    </source>
</reference>
<dbReference type="RefSeq" id="WP_192596818.1">
    <property type="nucleotide sequence ID" value="NZ_JADBEL010000001.1"/>
</dbReference>
<dbReference type="SUPFAM" id="SSF81301">
    <property type="entry name" value="Nucleotidyltransferase"/>
    <property type="match status" value="1"/>
</dbReference>
<accession>A0A927MFN6</accession>
<evidence type="ECO:0000259" key="1">
    <source>
        <dbReference type="Pfam" id="PF18765"/>
    </source>
</evidence>
<evidence type="ECO:0000313" key="2">
    <source>
        <dbReference type="EMBL" id="MBE1552973.1"/>
    </source>
</evidence>
<dbReference type="InterPro" id="IPR043519">
    <property type="entry name" value="NT_sf"/>
</dbReference>
<dbReference type="Gene3D" id="3.30.460.10">
    <property type="entry name" value="Beta Polymerase, domain 2"/>
    <property type="match status" value="1"/>
</dbReference>
<dbReference type="CDD" id="cd05403">
    <property type="entry name" value="NT_KNTase_like"/>
    <property type="match status" value="1"/>
</dbReference>